<dbReference type="PANTHER" id="PTHR30614">
    <property type="entry name" value="MEMBRANE COMPONENT OF AMINO ACID ABC TRANSPORTER"/>
    <property type="match status" value="1"/>
</dbReference>
<keyword evidence="5 8" id="KW-0812">Transmembrane</keyword>
<evidence type="ECO:0000256" key="4">
    <source>
        <dbReference type="ARBA" id="ARBA00022475"/>
    </source>
</evidence>
<feature type="transmembrane region" description="Helical" evidence="8">
    <location>
        <begin position="196"/>
        <end position="218"/>
    </location>
</feature>
<dbReference type="EMBL" id="QFPW01000047">
    <property type="protein sequence ID" value="PZQ45603.1"/>
    <property type="molecule type" value="Genomic_DNA"/>
</dbReference>
<dbReference type="InterPro" id="IPR035906">
    <property type="entry name" value="MetI-like_sf"/>
</dbReference>
<keyword evidence="4" id="KW-1003">Cell membrane</keyword>
<protein>
    <submittedName>
        <fullName evidence="11">Amino acid ABC transporter permease</fullName>
    </submittedName>
</protein>
<feature type="transmembrane region" description="Helical" evidence="8">
    <location>
        <begin position="132"/>
        <end position="153"/>
    </location>
</feature>
<proteinExistence type="inferred from homology"/>
<feature type="transmembrane region" description="Helical" evidence="8">
    <location>
        <begin position="88"/>
        <end position="111"/>
    </location>
</feature>
<evidence type="ECO:0000256" key="8">
    <source>
        <dbReference type="RuleBase" id="RU363032"/>
    </source>
</evidence>
<evidence type="ECO:0000256" key="6">
    <source>
        <dbReference type="ARBA" id="ARBA00022989"/>
    </source>
</evidence>
<dbReference type="Pfam" id="PF00528">
    <property type="entry name" value="BPD_transp_1"/>
    <property type="match status" value="1"/>
</dbReference>
<dbReference type="Proteomes" id="UP000249185">
    <property type="component" value="Unassembled WGS sequence"/>
</dbReference>
<dbReference type="Gene3D" id="1.10.3720.10">
    <property type="entry name" value="MetI-like"/>
    <property type="match status" value="1"/>
</dbReference>
<evidence type="ECO:0000313" key="12">
    <source>
        <dbReference type="Proteomes" id="UP000249185"/>
    </source>
</evidence>
<evidence type="ECO:0000256" key="2">
    <source>
        <dbReference type="ARBA" id="ARBA00010072"/>
    </source>
</evidence>
<dbReference type="NCBIfam" id="TIGR01726">
    <property type="entry name" value="HEQRo_perm_3TM"/>
    <property type="match status" value="1"/>
</dbReference>
<dbReference type="SUPFAM" id="SSF161098">
    <property type="entry name" value="MetI-like"/>
    <property type="match status" value="1"/>
</dbReference>
<dbReference type="PROSITE" id="PS50928">
    <property type="entry name" value="ABC_TM1"/>
    <property type="match status" value="1"/>
</dbReference>
<evidence type="ECO:0000256" key="9">
    <source>
        <dbReference type="SAM" id="MobiDB-lite"/>
    </source>
</evidence>
<evidence type="ECO:0000256" key="5">
    <source>
        <dbReference type="ARBA" id="ARBA00022692"/>
    </source>
</evidence>
<dbReference type="PANTHER" id="PTHR30614:SF21">
    <property type="entry name" value="AMINO ACID ABC TRANSPORTER PERMEASE"/>
    <property type="match status" value="1"/>
</dbReference>
<dbReference type="InterPro" id="IPR000515">
    <property type="entry name" value="MetI-like"/>
</dbReference>
<feature type="region of interest" description="Disordered" evidence="9">
    <location>
        <begin position="225"/>
        <end position="256"/>
    </location>
</feature>
<dbReference type="CDD" id="cd06261">
    <property type="entry name" value="TM_PBP2"/>
    <property type="match status" value="1"/>
</dbReference>
<name>A0A2W5PT39_RHOSU</name>
<feature type="transmembrane region" description="Helical" evidence="8">
    <location>
        <begin position="20"/>
        <end position="46"/>
    </location>
</feature>
<comment type="caution">
    <text evidence="11">The sequence shown here is derived from an EMBL/GenBank/DDBJ whole genome shotgun (WGS) entry which is preliminary data.</text>
</comment>
<evidence type="ECO:0000256" key="1">
    <source>
        <dbReference type="ARBA" id="ARBA00004429"/>
    </source>
</evidence>
<evidence type="ECO:0000256" key="3">
    <source>
        <dbReference type="ARBA" id="ARBA00022448"/>
    </source>
</evidence>
<sequence length="256" mass="27583">MLEIIRDNWLLLLIGQYPNGPLGGLAATLLLAVIGLLLAFPCALALAIARVSPIRPVAWATTGLINIVRGTPFLMVIFWSYFALPLLIGVPISGFWTLIGALVLYESAYLAEVIRSGIQALPKGQTEAARSLGFGYFRTMFTIVLPQALYNALPSLLSQFVSLIKETSLGYVISVNEFTFAAVQVNNELLTRPIEVFSILAITYFLLCFSLTSAARALEGRVARRRQGQPGGQPDCQSGAAPAADTPEILATEPTP</sequence>
<keyword evidence="3 8" id="KW-0813">Transport</keyword>
<comment type="subcellular location">
    <subcellularLocation>
        <location evidence="1">Cell inner membrane</location>
        <topology evidence="1">Multi-pass membrane protein</topology>
    </subcellularLocation>
    <subcellularLocation>
        <location evidence="8">Cell membrane</location>
        <topology evidence="8">Multi-pass membrane protein</topology>
    </subcellularLocation>
</comment>
<organism evidence="11 12">
    <name type="scientific">Rhodovulum sulfidophilum</name>
    <name type="common">Rhodobacter sulfidophilus</name>
    <dbReference type="NCBI Taxonomy" id="35806"/>
    <lineage>
        <taxon>Bacteria</taxon>
        <taxon>Pseudomonadati</taxon>
        <taxon>Pseudomonadota</taxon>
        <taxon>Alphaproteobacteria</taxon>
        <taxon>Rhodobacterales</taxon>
        <taxon>Paracoccaceae</taxon>
        <taxon>Rhodovulum</taxon>
    </lineage>
</organism>
<feature type="domain" description="ABC transmembrane type-1" evidence="10">
    <location>
        <begin position="25"/>
        <end position="215"/>
    </location>
</feature>
<dbReference type="GO" id="GO:0043190">
    <property type="term" value="C:ATP-binding cassette (ABC) transporter complex"/>
    <property type="evidence" value="ECO:0007669"/>
    <property type="project" value="InterPro"/>
</dbReference>
<dbReference type="GO" id="GO:0006865">
    <property type="term" value="P:amino acid transport"/>
    <property type="evidence" value="ECO:0007669"/>
    <property type="project" value="TreeGrafter"/>
</dbReference>
<dbReference type="GO" id="GO:0022857">
    <property type="term" value="F:transmembrane transporter activity"/>
    <property type="evidence" value="ECO:0007669"/>
    <property type="project" value="InterPro"/>
</dbReference>
<keyword evidence="6 8" id="KW-1133">Transmembrane helix</keyword>
<gene>
    <name evidence="11" type="ORF">DI556_22410</name>
</gene>
<keyword evidence="7 8" id="KW-0472">Membrane</keyword>
<dbReference type="InterPro" id="IPR043429">
    <property type="entry name" value="ArtM/GltK/GlnP/TcyL/YhdX-like"/>
</dbReference>
<dbReference type="InterPro" id="IPR010065">
    <property type="entry name" value="AA_ABC_transptr_permease_3TM"/>
</dbReference>
<dbReference type="AlphaFoldDB" id="A0A2W5PT39"/>
<reference evidence="11 12" key="1">
    <citation type="submission" date="2017-08" db="EMBL/GenBank/DDBJ databases">
        <title>Infants hospitalized years apart are colonized by the same room-sourced microbial strains.</title>
        <authorList>
            <person name="Brooks B."/>
            <person name="Olm M.R."/>
            <person name="Firek B.A."/>
            <person name="Baker R."/>
            <person name="Thomas B.C."/>
            <person name="Morowitz M.J."/>
            <person name="Banfield J.F."/>
        </authorList>
    </citation>
    <scope>NUCLEOTIDE SEQUENCE [LARGE SCALE GENOMIC DNA]</scope>
    <source>
        <strain evidence="11">S2_005_002_R2_34</strain>
    </source>
</reference>
<evidence type="ECO:0000259" key="10">
    <source>
        <dbReference type="PROSITE" id="PS50928"/>
    </source>
</evidence>
<evidence type="ECO:0000256" key="7">
    <source>
        <dbReference type="ARBA" id="ARBA00023136"/>
    </source>
</evidence>
<feature type="transmembrane region" description="Helical" evidence="8">
    <location>
        <begin position="58"/>
        <end position="82"/>
    </location>
</feature>
<comment type="similarity">
    <text evidence="2">Belongs to the binding-protein-dependent transport system permease family. HisMQ subfamily.</text>
</comment>
<accession>A0A2W5PT39</accession>
<evidence type="ECO:0000313" key="11">
    <source>
        <dbReference type="EMBL" id="PZQ45603.1"/>
    </source>
</evidence>